<keyword evidence="2" id="KW-1185">Reference proteome</keyword>
<comment type="caution">
    <text evidence="1">The sequence shown here is derived from an EMBL/GenBank/DDBJ whole genome shotgun (WGS) entry which is preliminary data.</text>
</comment>
<dbReference type="RefSeq" id="WP_035381210.1">
    <property type="nucleotide sequence ID" value="NZ_AZQP01000047.1"/>
</dbReference>
<dbReference type="EMBL" id="AZQP01000047">
    <property type="protein sequence ID" value="EYE87590.1"/>
    <property type="molecule type" value="Genomic_DNA"/>
</dbReference>
<organism evidence="1 2">
    <name type="scientific">Fervidicella metallireducens AeB</name>
    <dbReference type="NCBI Taxonomy" id="1403537"/>
    <lineage>
        <taxon>Bacteria</taxon>
        <taxon>Bacillati</taxon>
        <taxon>Bacillota</taxon>
        <taxon>Clostridia</taxon>
        <taxon>Eubacteriales</taxon>
        <taxon>Clostridiaceae</taxon>
        <taxon>Fervidicella</taxon>
    </lineage>
</organism>
<dbReference type="Proteomes" id="UP000019681">
    <property type="component" value="Unassembled WGS sequence"/>
</dbReference>
<sequence>MEYEKNVSIIKILFKIKNIQKMGTCVLRQLKYIKIKPDSYEKYNSCINTYQEAMDYLLQSSGFLKCQFYNYSPTQSSKRFLINNLFIPSYKNFLKFQEDISSLKVENGYTENIHLIKDKTETINTSLNSILNELKDIG</sequence>
<reference evidence="1 2" key="1">
    <citation type="journal article" date="2014" name="Genome Announc.">
        <title>Draft Genome Sequence of Fervidicella metallireducens Strain AeBT, an Iron-Reducing Thermoanaerobe from the Great Artesian Basin.</title>
        <authorList>
            <person name="Patel B.K."/>
        </authorList>
    </citation>
    <scope>NUCLEOTIDE SEQUENCE [LARGE SCALE GENOMIC DNA]</scope>
    <source>
        <strain evidence="1 2">AeB</strain>
    </source>
</reference>
<accession>A0A017RUP1</accession>
<name>A0A017RUP1_9CLOT</name>
<dbReference type="AlphaFoldDB" id="A0A017RUP1"/>
<protein>
    <submittedName>
        <fullName evidence="1">Uncharacterized protein</fullName>
    </submittedName>
</protein>
<gene>
    <name evidence="1" type="ORF">Q428_12530</name>
</gene>
<evidence type="ECO:0000313" key="1">
    <source>
        <dbReference type="EMBL" id="EYE87590.1"/>
    </source>
</evidence>
<evidence type="ECO:0000313" key="2">
    <source>
        <dbReference type="Proteomes" id="UP000019681"/>
    </source>
</evidence>
<proteinExistence type="predicted"/>